<evidence type="ECO:0000256" key="1">
    <source>
        <dbReference type="ARBA" id="ARBA00022679"/>
    </source>
</evidence>
<protein>
    <recommendedName>
        <fullName evidence="3">Cytidyltransferase-like domain-containing protein</fullName>
    </recommendedName>
</protein>
<comment type="caution">
    <text evidence="4">The sequence shown here is derived from an EMBL/GenBank/DDBJ whole genome shotgun (WGS) entry which is preliminary data.</text>
</comment>
<sequence>MKKKSRVVAVSGGFDPLHIGHVRMFKKARSLGDKLVVILNNDNWLRAKKGYAFMPEKERAELLLALPFVDEVYITKHPKNPRDMSVCDALKKVRPGIFCNGGDRKGAKDIPEAVVCKELGIKMVFRVGGGKVQSSSWLVGAAHGVIGKTGAARLNGGRDRT</sequence>
<dbReference type="PANTHER" id="PTHR43793">
    <property type="entry name" value="FAD SYNTHASE"/>
    <property type="match status" value="1"/>
</dbReference>
<gene>
    <name evidence="4" type="ORF">A3C20_00915</name>
</gene>
<dbReference type="NCBIfam" id="TIGR00125">
    <property type="entry name" value="cyt_tran_rel"/>
    <property type="match status" value="1"/>
</dbReference>
<organism evidence="4 5">
    <name type="scientific">Candidatus Kaiserbacteria bacterium RIFCSPHIGHO2_02_FULL_55_25</name>
    <dbReference type="NCBI Taxonomy" id="1798498"/>
    <lineage>
        <taxon>Bacteria</taxon>
        <taxon>Candidatus Kaiseribacteriota</taxon>
    </lineage>
</organism>
<proteinExistence type="predicted"/>
<reference evidence="4 5" key="1">
    <citation type="journal article" date="2016" name="Nat. Commun.">
        <title>Thousands of microbial genomes shed light on interconnected biogeochemical processes in an aquifer system.</title>
        <authorList>
            <person name="Anantharaman K."/>
            <person name="Brown C.T."/>
            <person name="Hug L.A."/>
            <person name="Sharon I."/>
            <person name="Castelle C.J."/>
            <person name="Probst A.J."/>
            <person name="Thomas B.C."/>
            <person name="Singh A."/>
            <person name="Wilkins M.J."/>
            <person name="Karaoz U."/>
            <person name="Brodie E.L."/>
            <person name="Williams K.H."/>
            <person name="Hubbard S.S."/>
            <person name="Banfield J.F."/>
        </authorList>
    </citation>
    <scope>NUCLEOTIDE SEQUENCE [LARGE SCALE GENOMIC DNA]</scope>
</reference>
<evidence type="ECO:0000256" key="2">
    <source>
        <dbReference type="ARBA" id="ARBA00022695"/>
    </source>
</evidence>
<keyword evidence="1" id="KW-0808">Transferase</keyword>
<accession>A0A1F6E6X4</accession>
<dbReference type="PANTHER" id="PTHR43793:SF1">
    <property type="entry name" value="FAD SYNTHASE"/>
    <property type="match status" value="1"/>
</dbReference>
<keyword evidence="2" id="KW-0548">Nucleotidyltransferase</keyword>
<dbReference type="EMBL" id="MFLL01000012">
    <property type="protein sequence ID" value="OGG69449.1"/>
    <property type="molecule type" value="Genomic_DNA"/>
</dbReference>
<name>A0A1F6E6X4_9BACT</name>
<dbReference type="Gene3D" id="3.40.50.620">
    <property type="entry name" value="HUPs"/>
    <property type="match status" value="1"/>
</dbReference>
<dbReference type="GO" id="GO:0016779">
    <property type="term" value="F:nucleotidyltransferase activity"/>
    <property type="evidence" value="ECO:0007669"/>
    <property type="project" value="UniProtKB-KW"/>
</dbReference>
<evidence type="ECO:0000313" key="5">
    <source>
        <dbReference type="Proteomes" id="UP000176914"/>
    </source>
</evidence>
<evidence type="ECO:0000313" key="4">
    <source>
        <dbReference type="EMBL" id="OGG69449.1"/>
    </source>
</evidence>
<dbReference type="Proteomes" id="UP000176914">
    <property type="component" value="Unassembled WGS sequence"/>
</dbReference>
<dbReference type="Pfam" id="PF01467">
    <property type="entry name" value="CTP_transf_like"/>
    <property type="match status" value="1"/>
</dbReference>
<feature type="domain" description="Cytidyltransferase-like" evidence="3">
    <location>
        <begin position="11"/>
        <end position="102"/>
    </location>
</feature>
<dbReference type="InterPro" id="IPR014729">
    <property type="entry name" value="Rossmann-like_a/b/a_fold"/>
</dbReference>
<dbReference type="InterPro" id="IPR050385">
    <property type="entry name" value="Archaeal_FAD_synthase"/>
</dbReference>
<dbReference type="SUPFAM" id="SSF52374">
    <property type="entry name" value="Nucleotidylyl transferase"/>
    <property type="match status" value="1"/>
</dbReference>
<dbReference type="AlphaFoldDB" id="A0A1F6E6X4"/>
<evidence type="ECO:0000259" key="3">
    <source>
        <dbReference type="Pfam" id="PF01467"/>
    </source>
</evidence>
<dbReference type="InterPro" id="IPR004821">
    <property type="entry name" value="Cyt_trans-like"/>
</dbReference>